<dbReference type="SUPFAM" id="SSF54001">
    <property type="entry name" value="Cysteine proteinases"/>
    <property type="match status" value="1"/>
</dbReference>
<dbReference type="Pfam" id="PF02902">
    <property type="entry name" value="Peptidase_C48"/>
    <property type="match status" value="1"/>
</dbReference>
<evidence type="ECO:0000256" key="3">
    <source>
        <dbReference type="ARBA" id="ARBA00022801"/>
    </source>
</evidence>
<dbReference type="EMBL" id="CACVBM020000754">
    <property type="protein sequence ID" value="CAA7022916.1"/>
    <property type="molecule type" value="Genomic_DNA"/>
</dbReference>
<accession>A0A6D2I8B0</accession>
<dbReference type="Proteomes" id="UP000467841">
    <property type="component" value="Unassembled WGS sequence"/>
</dbReference>
<keyword evidence="3" id="KW-0378">Hydrolase</keyword>
<dbReference type="InterPro" id="IPR038765">
    <property type="entry name" value="Papain-like_cys_pep_sf"/>
</dbReference>
<protein>
    <recommendedName>
        <fullName evidence="5">Ubiquitin-like protease family profile domain-containing protein</fullName>
    </recommendedName>
</protein>
<feature type="domain" description="Ubiquitin-like protease family profile" evidence="5">
    <location>
        <begin position="416"/>
        <end position="513"/>
    </location>
</feature>
<evidence type="ECO:0000313" key="8">
    <source>
        <dbReference type="Proteomes" id="UP000467841"/>
    </source>
</evidence>
<dbReference type="GO" id="GO:0008234">
    <property type="term" value="F:cysteine-type peptidase activity"/>
    <property type="evidence" value="ECO:0007669"/>
    <property type="project" value="InterPro"/>
</dbReference>
<evidence type="ECO:0000313" key="7">
    <source>
        <dbReference type="EMBL" id="CAA7022919.1"/>
    </source>
</evidence>
<organism evidence="7 8">
    <name type="scientific">Microthlaspi erraticum</name>
    <dbReference type="NCBI Taxonomy" id="1685480"/>
    <lineage>
        <taxon>Eukaryota</taxon>
        <taxon>Viridiplantae</taxon>
        <taxon>Streptophyta</taxon>
        <taxon>Embryophyta</taxon>
        <taxon>Tracheophyta</taxon>
        <taxon>Spermatophyta</taxon>
        <taxon>Magnoliopsida</taxon>
        <taxon>eudicotyledons</taxon>
        <taxon>Gunneridae</taxon>
        <taxon>Pentapetalae</taxon>
        <taxon>rosids</taxon>
        <taxon>malvids</taxon>
        <taxon>Brassicales</taxon>
        <taxon>Brassicaceae</taxon>
        <taxon>Coluteocarpeae</taxon>
        <taxon>Microthlaspi</taxon>
    </lineage>
</organism>
<gene>
    <name evidence="6" type="ORF">MERR_LOCUS10151</name>
    <name evidence="7" type="ORF">MERR_LOCUS10154</name>
</gene>
<dbReference type="InterPro" id="IPR003653">
    <property type="entry name" value="Peptidase_C48_C"/>
</dbReference>
<dbReference type="GO" id="GO:0006508">
    <property type="term" value="P:proteolysis"/>
    <property type="evidence" value="ECO:0007669"/>
    <property type="project" value="UniProtKB-KW"/>
</dbReference>
<comment type="similarity">
    <text evidence="1">Belongs to the peptidase C48 family.</text>
</comment>
<evidence type="ECO:0000256" key="2">
    <source>
        <dbReference type="ARBA" id="ARBA00022670"/>
    </source>
</evidence>
<sequence length="518" mass="56701">MVGEEDKNTDEEMCTSDGQDVVNCEPKKTVPSTKDDMVGLRVCTRATVQVDVGVAKVVAGEVVQSVAANEETNMRAQEYVGGDQLDTAPSTGDGVVGLQVEKELSVQVDAGVSKVVVDEVTQPEGGSIVANEEKSLHGAYAEYGDSHLQTLIENIVSEGRTPQLHGQNLDSVTGPMSVPPNLQTTQVCKTHNMTQSFGVPSIYNVWPVQSASLMIAERKAGDCVRELVSHASLFRSLTKVGGPALIRVTSVDGIDGVGNVEVDGGRGRTVDGEELTVDQEGSDRMDTSEVDADRVNETKEPLKDGAGEGEPMHICVEDSSPPPIRPAHSPSEMETALANAIRSSPRNTPANLFPDTNPGMFELFKKTLSVDESFLHISQDKYDLDNTFFLDLAECQKWISTKSTPRLRRHGLLTTIDKDKVRWDEDLTKFVTVPGQTWLDEVHTIYAPMIWDNRHWVGLAIHLAARYVQVLDPMPSLYADRKLVNLMGPVVDMLPHILWKFCPSPTQKLTNKPFTLLE</sequence>
<name>A0A6D2I8B0_9BRAS</name>
<feature type="region of interest" description="Disordered" evidence="4">
    <location>
        <begin position="264"/>
        <end position="335"/>
    </location>
</feature>
<keyword evidence="8" id="KW-1185">Reference proteome</keyword>
<evidence type="ECO:0000256" key="1">
    <source>
        <dbReference type="ARBA" id="ARBA00005234"/>
    </source>
</evidence>
<evidence type="ECO:0000259" key="5">
    <source>
        <dbReference type="Pfam" id="PF02902"/>
    </source>
</evidence>
<reference evidence="7 8" key="1">
    <citation type="submission" date="2020-01" db="EMBL/GenBank/DDBJ databases">
        <authorList>
            <person name="Mishra B."/>
        </authorList>
    </citation>
    <scope>NUCLEOTIDE SEQUENCE [LARGE SCALE GENOMIC DNA]</scope>
</reference>
<dbReference type="AlphaFoldDB" id="A0A6D2I8B0"/>
<dbReference type="EMBL" id="CACVBM020000754">
    <property type="protein sequence ID" value="CAA7022919.1"/>
    <property type="molecule type" value="Genomic_DNA"/>
</dbReference>
<keyword evidence="2" id="KW-0645">Protease</keyword>
<dbReference type="OrthoDB" id="1113371at2759"/>
<evidence type="ECO:0000256" key="4">
    <source>
        <dbReference type="SAM" id="MobiDB-lite"/>
    </source>
</evidence>
<feature type="compositionally biased region" description="Basic and acidic residues" evidence="4">
    <location>
        <begin position="281"/>
        <end position="306"/>
    </location>
</feature>
<evidence type="ECO:0000313" key="6">
    <source>
        <dbReference type="EMBL" id="CAA7022916.1"/>
    </source>
</evidence>
<proteinExistence type="inferred from homology"/>